<reference evidence="3 4" key="2">
    <citation type="journal article" date="2015" name="MBio">
        <title>Genome-Resolved Metagenomic Analysis Reveals Roles for Candidate Phyla and Other Microbial Community Members in Biogeochemical Transformations in Oil Reservoirs.</title>
        <authorList>
            <person name="Hu P."/>
            <person name="Tom L."/>
            <person name="Singh A."/>
            <person name="Thomas B.C."/>
            <person name="Baker B.J."/>
            <person name="Piceno Y.M."/>
            <person name="Andersen G.L."/>
            <person name="Banfield J.F."/>
        </authorList>
    </citation>
    <scope>NUCLEOTIDE SEQUENCE [LARGE SCALE GENOMIC DNA]</scope>
</reference>
<dbReference type="EMBL" id="LGEQ01000041">
    <property type="protein sequence ID" value="KUJ92944.1"/>
    <property type="molecule type" value="Genomic_DNA"/>
</dbReference>
<evidence type="ECO:0000313" key="2">
    <source>
        <dbReference type="EMBL" id="KUK06423.1"/>
    </source>
</evidence>
<organism evidence="1 4">
    <name type="scientific">Archaeoglobus fulgidus</name>
    <dbReference type="NCBI Taxonomy" id="2234"/>
    <lineage>
        <taxon>Archaea</taxon>
        <taxon>Methanobacteriati</taxon>
        <taxon>Methanobacteriota</taxon>
        <taxon>Archaeoglobi</taxon>
        <taxon>Archaeoglobales</taxon>
        <taxon>Archaeoglobaceae</taxon>
        <taxon>Archaeoglobus</taxon>
    </lineage>
</organism>
<name>A0A101DCD0_ARCFL</name>
<comment type="caution">
    <text evidence="1">The sequence shown here is derived from an EMBL/GenBank/DDBJ whole genome shotgun (WGS) entry which is preliminary data.</text>
</comment>
<evidence type="ECO:0000313" key="3">
    <source>
        <dbReference type="Proteomes" id="UP000054015"/>
    </source>
</evidence>
<accession>A0A101DCD0</accession>
<evidence type="ECO:0000313" key="4">
    <source>
        <dbReference type="Proteomes" id="UP000054307"/>
    </source>
</evidence>
<gene>
    <name evidence="1" type="ORF">XD40_1869</name>
    <name evidence="2" type="ORF">XD48_1350</name>
</gene>
<evidence type="ECO:0000313" key="1">
    <source>
        <dbReference type="EMBL" id="KUJ92944.1"/>
    </source>
</evidence>
<reference evidence="1" key="1">
    <citation type="journal article" date="2015" name="MBio">
        <title>Genome-resolved metagenomic analysis reveals roles for candidate phyla and other microbial community members in biogeochemical transformations in oil reservoirs.</title>
        <authorList>
            <person name="Hu P."/>
            <person name="Tom L."/>
            <person name="Singh A."/>
            <person name="Thomas B.C."/>
            <person name="Baker B.J."/>
            <person name="Piceno Y.M."/>
            <person name="Andersen G.L."/>
            <person name="Banfield J.F."/>
        </authorList>
    </citation>
    <scope>NUCLEOTIDE SEQUENCE [LARGE SCALE GENOMIC DNA]</scope>
    <source>
        <strain evidence="2">49_2300</strain>
        <strain evidence="1">49_95</strain>
    </source>
</reference>
<dbReference type="EMBL" id="LGEX01000036">
    <property type="protein sequence ID" value="KUK06423.1"/>
    <property type="molecule type" value="Genomic_DNA"/>
</dbReference>
<proteinExistence type="predicted"/>
<sequence length="76" mass="9026">MKVLEYELEEVDDECVVERKLDPETYRQILAEVQRMFLEEDYDRQTVIKAVMLQYGLEESEAREIVSAAESLIFSY</sequence>
<protein>
    <submittedName>
        <fullName evidence="1">Uncharacterized protein</fullName>
    </submittedName>
</protein>
<dbReference type="AlphaFoldDB" id="A0A101DCD0"/>
<dbReference type="Proteomes" id="UP000054307">
    <property type="component" value="Unassembled WGS sequence"/>
</dbReference>
<dbReference type="Proteomes" id="UP000054015">
    <property type="component" value="Unassembled WGS sequence"/>
</dbReference>